<dbReference type="Proteomes" id="UP000182658">
    <property type="component" value="Unassembled WGS sequence"/>
</dbReference>
<feature type="region of interest" description="Disordered" evidence="1">
    <location>
        <begin position="119"/>
        <end position="141"/>
    </location>
</feature>
<feature type="region of interest" description="Disordered" evidence="1">
    <location>
        <begin position="1"/>
        <end position="23"/>
    </location>
</feature>
<feature type="region of interest" description="Disordered" evidence="1">
    <location>
        <begin position="902"/>
        <end position="978"/>
    </location>
</feature>
<feature type="compositionally biased region" description="Basic residues" evidence="1">
    <location>
        <begin position="785"/>
        <end position="794"/>
    </location>
</feature>
<feature type="compositionally biased region" description="Low complexity" evidence="1">
    <location>
        <begin position="379"/>
        <end position="388"/>
    </location>
</feature>
<feature type="compositionally biased region" description="Polar residues" evidence="1">
    <location>
        <begin position="182"/>
        <end position="194"/>
    </location>
</feature>
<dbReference type="InParanoid" id="A0A1J7JXA1"/>
<feature type="compositionally biased region" description="Polar residues" evidence="1">
    <location>
        <begin position="281"/>
        <end position="293"/>
    </location>
</feature>
<dbReference type="OrthoDB" id="273010at2759"/>
<feature type="compositionally biased region" description="Basic and acidic residues" evidence="1">
    <location>
        <begin position="428"/>
        <end position="439"/>
    </location>
</feature>
<feature type="region of interest" description="Disordered" evidence="1">
    <location>
        <begin position="350"/>
        <end position="615"/>
    </location>
</feature>
<dbReference type="EMBL" id="KV875093">
    <property type="protein sequence ID" value="OIW34704.1"/>
    <property type="molecule type" value="Genomic_DNA"/>
</dbReference>
<feature type="region of interest" description="Disordered" evidence="1">
    <location>
        <begin position="182"/>
        <end position="328"/>
    </location>
</feature>
<feature type="region of interest" description="Disordered" evidence="1">
    <location>
        <begin position="703"/>
        <end position="752"/>
    </location>
</feature>
<feature type="compositionally biased region" description="Basic and acidic residues" evidence="1">
    <location>
        <begin position="1"/>
        <end position="13"/>
    </location>
</feature>
<feature type="compositionally biased region" description="Basic residues" evidence="1">
    <location>
        <begin position="410"/>
        <end position="427"/>
    </location>
</feature>
<feature type="compositionally biased region" description="Polar residues" evidence="1">
    <location>
        <begin position="712"/>
        <end position="722"/>
    </location>
</feature>
<feature type="compositionally biased region" description="Low complexity" evidence="1">
    <location>
        <begin position="236"/>
        <end position="247"/>
    </location>
</feature>
<feature type="compositionally biased region" description="Polar residues" evidence="1">
    <location>
        <begin position="319"/>
        <end position="328"/>
    </location>
</feature>
<gene>
    <name evidence="2" type="ORF">CONLIGDRAFT_639049</name>
</gene>
<evidence type="ECO:0000313" key="3">
    <source>
        <dbReference type="Proteomes" id="UP000182658"/>
    </source>
</evidence>
<feature type="compositionally biased region" description="Basic and acidic residues" evidence="1">
    <location>
        <begin position="902"/>
        <end position="919"/>
    </location>
</feature>
<keyword evidence="3" id="KW-1185">Reference proteome</keyword>
<feature type="compositionally biased region" description="Basic and acidic residues" evidence="1">
    <location>
        <begin position="960"/>
        <end position="978"/>
    </location>
</feature>
<evidence type="ECO:0000313" key="2">
    <source>
        <dbReference type="EMBL" id="OIW34704.1"/>
    </source>
</evidence>
<accession>A0A1J7JXA1</accession>
<name>A0A1J7JXA1_9PEZI</name>
<dbReference type="AlphaFoldDB" id="A0A1J7JXA1"/>
<feature type="region of interest" description="Disordered" evidence="1">
    <location>
        <begin position="630"/>
        <end position="678"/>
    </location>
</feature>
<feature type="region of interest" description="Disordered" evidence="1">
    <location>
        <begin position="780"/>
        <end position="860"/>
    </location>
</feature>
<feature type="compositionally biased region" description="Polar residues" evidence="1">
    <location>
        <begin position="459"/>
        <end position="476"/>
    </location>
</feature>
<proteinExistence type="predicted"/>
<organism evidence="2 3">
    <name type="scientific">Coniochaeta ligniaria NRRL 30616</name>
    <dbReference type="NCBI Taxonomy" id="1408157"/>
    <lineage>
        <taxon>Eukaryota</taxon>
        <taxon>Fungi</taxon>
        <taxon>Dikarya</taxon>
        <taxon>Ascomycota</taxon>
        <taxon>Pezizomycotina</taxon>
        <taxon>Sordariomycetes</taxon>
        <taxon>Sordariomycetidae</taxon>
        <taxon>Coniochaetales</taxon>
        <taxon>Coniochaetaceae</taxon>
        <taxon>Coniochaeta</taxon>
    </lineage>
</organism>
<protein>
    <submittedName>
        <fullName evidence="2">Uncharacterized protein</fullName>
    </submittedName>
</protein>
<feature type="compositionally biased region" description="Basic and acidic residues" evidence="1">
    <location>
        <begin position="851"/>
        <end position="860"/>
    </location>
</feature>
<feature type="compositionally biased region" description="Acidic residues" evidence="1">
    <location>
        <begin position="932"/>
        <end position="948"/>
    </location>
</feature>
<feature type="compositionally biased region" description="Basic and acidic residues" evidence="1">
    <location>
        <begin position="727"/>
        <end position="737"/>
    </location>
</feature>
<dbReference type="STRING" id="1408157.A0A1J7JXA1"/>
<reference evidence="2 3" key="1">
    <citation type="submission" date="2016-10" db="EMBL/GenBank/DDBJ databases">
        <title>Draft genome sequence of Coniochaeta ligniaria NRRL30616, a lignocellulolytic fungus for bioabatement of inhibitors in plant biomass hydrolysates.</title>
        <authorList>
            <consortium name="DOE Joint Genome Institute"/>
            <person name="Jimenez D.J."/>
            <person name="Hector R.E."/>
            <person name="Riley R."/>
            <person name="Sun H."/>
            <person name="Grigoriev I.V."/>
            <person name="Van Elsas J.D."/>
            <person name="Nichols N.N."/>
        </authorList>
    </citation>
    <scope>NUCLEOTIDE SEQUENCE [LARGE SCALE GENOMIC DNA]</scope>
    <source>
        <strain evidence="2 3">NRRL 30616</strain>
    </source>
</reference>
<feature type="compositionally biased region" description="Basic and acidic residues" evidence="1">
    <location>
        <begin position="361"/>
        <end position="378"/>
    </location>
</feature>
<evidence type="ECO:0000256" key="1">
    <source>
        <dbReference type="SAM" id="MobiDB-lite"/>
    </source>
</evidence>
<sequence>MAGRLPKDKDHGPETFSPTCRPLLPRSISLEKLRRAQRSLIRRRRGSKVRVSFPHQQPVAFIERQQRAVEKVPAHSRPPRADPPWIRRSYAEPHDVPRQPDVNAPPLRWVEDHRPLHQAQEPRRVHRKRTPYPLRQNDGCCDDSFDETKGHRYWGNMQQPAMSAPLNAEPCRWISGTIYQEQPASEGTPTSGTVGENRCAASPRQAAEKAANSWDARSLSQEPGPNLELETESIRRSLSQQKRLSSLAAPQNAPSTDHGPPVPKKSPPTVVSKESDHPSYSHFQPPSRTSSQKKAFKHFTKELERYADITSAPGKRANFSPTISPTPLSLNTVDELLPYRDQFLAAGLAVTSTDQRSPKGKGKEVPQFDGSPGDRDSSETSSPSSGETIIHFDDHDPVARALIEELPEPKRKRKNPREKTRSRWFHRKAQEVGRREPGLFKETIFAEQTEPPRRPPDPTSSKRPASPGASQLAETSAQREQKILEGTGQSAPVSVHVSRPTRRRRDTKQASKLPELPEDVQWRKPTQPDRFPPPVPPKTATTVQNPTVAHGHVHRPSGIRPAGSTAAAPSRNKTPSHVRNRHAPLEKPSSKQRLSTPFEQPADVPTLGNKASSTSPAMVKYTFEQPTDALMLNAGHPGHHGPPTVQDNASKSNVLKDKANGISPTPPDMVQRTSHSTPELPMTWRYAVGTPSSFEQALDAIVRKLDEMDPKQSVSEEPTTAEGTKGQPRDISPKQDSHPGQFPVAAVKKTAAKATDLMDKVALEIHSTLNKVPAKAVLSPDSKLKRAKAMRRLRRSDDAEQTPKSQVSSPRPAPPNPVSAKPGDSSKAKKKHPTETKKADTKAPSPNAADKIADHQDRDISDRDVLKGLKLAVSAACDENLDSSIREKTGLRLRRFLADLKTFEDLEHDEVEEKAGPKVDKKKGPKTGKDGAEEEEAGLGDNEADPDDDQRARRRRAERRRMDRYREFARKRKQVIEG</sequence>